<dbReference type="Proteomes" id="UP000663760">
    <property type="component" value="Chromosome 17"/>
</dbReference>
<organism evidence="2 3">
    <name type="scientific">Spirodela intermedia</name>
    <name type="common">Intermediate duckweed</name>
    <dbReference type="NCBI Taxonomy" id="51605"/>
    <lineage>
        <taxon>Eukaryota</taxon>
        <taxon>Viridiplantae</taxon>
        <taxon>Streptophyta</taxon>
        <taxon>Embryophyta</taxon>
        <taxon>Tracheophyta</taxon>
        <taxon>Spermatophyta</taxon>
        <taxon>Magnoliopsida</taxon>
        <taxon>Liliopsida</taxon>
        <taxon>Araceae</taxon>
        <taxon>Lemnoideae</taxon>
        <taxon>Spirodela</taxon>
    </lineage>
</organism>
<feature type="compositionally biased region" description="Basic and acidic residues" evidence="1">
    <location>
        <begin position="8"/>
        <end position="29"/>
    </location>
</feature>
<dbReference type="EMBL" id="LR746280">
    <property type="protein sequence ID" value="CAA7410169.1"/>
    <property type="molecule type" value="Genomic_DNA"/>
</dbReference>
<gene>
    <name evidence="2" type="ORF">SI8410_17020847</name>
</gene>
<evidence type="ECO:0000256" key="1">
    <source>
        <dbReference type="SAM" id="MobiDB-lite"/>
    </source>
</evidence>
<evidence type="ECO:0000313" key="2">
    <source>
        <dbReference type="EMBL" id="CAA7410169.1"/>
    </source>
</evidence>
<name>A0A7I8LJH4_SPIIN</name>
<keyword evidence="3" id="KW-1185">Reference proteome</keyword>
<feature type="region of interest" description="Disordered" evidence="1">
    <location>
        <begin position="1"/>
        <end position="29"/>
    </location>
</feature>
<dbReference type="AlphaFoldDB" id="A0A7I8LJH4"/>
<protein>
    <submittedName>
        <fullName evidence="2">Uncharacterized protein</fullName>
    </submittedName>
</protein>
<evidence type="ECO:0000313" key="3">
    <source>
        <dbReference type="Proteomes" id="UP000663760"/>
    </source>
</evidence>
<proteinExistence type="predicted"/>
<feature type="region of interest" description="Disordered" evidence="1">
    <location>
        <begin position="50"/>
        <end position="70"/>
    </location>
</feature>
<reference evidence="2" key="1">
    <citation type="submission" date="2020-02" db="EMBL/GenBank/DDBJ databases">
        <authorList>
            <person name="Scholz U."/>
            <person name="Mascher M."/>
            <person name="Fiebig A."/>
        </authorList>
    </citation>
    <scope>NUCLEOTIDE SEQUENCE</scope>
</reference>
<accession>A0A7I8LJH4</accession>
<sequence length="107" mass="12286">MFVWGLRGGERAVEREGEGREREREREREMSVHLAFSSITEAHRCHSFVNSGMARRPSRPPSPQSPNRNLDLPLAGLLSLLLASLRIFPYHRHLSGGTRVRRTERGR</sequence>